<dbReference type="InterPro" id="IPR006652">
    <property type="entry name" value="Kelch_1"/>
</dbReference>
<dbReference type="SMART" id="SM00612">
    <property type="entry name" value="Kelch"/>
    <property type="match status" value="3"/>
</dbReference>
<dbReference type="Pfam" id="PF07707">
    <property type="entry name" value="BACK"/>
    <property type="match status" value="1"/>
</dbReference>
<evidence type="ECO:0000256" key="8">
    <source>
        <dbReference type="ARBA" id="ARBA00022737"/>
    </source>
</evidence>
<dbReference type="InterPro" id="IPR011705">
    <property type="entry name" value="BACK"/>
</dbReference>
<accession>A0A0K1LDT9</accession>
<evidence type="ECO:0000256" key="2">
    <source>
        <dbReference type="ARBA" id="ARBA00004192"/>
    </source>
</evidence>
<evidence type="ECO:0000256" key="1">
    <source>
        <dbReference type="ARBA" id="ARBA00003454"/>
    </source>
</evidence>
<keyword evidence="5" id="KW-1123">Modulation of host E3 ubiquitin ligases by virus</keyword>
<dbReference type="Gene3D" id="3.30.710.10">
    <property type="entry name" value="Potassium Channel Kv1.1, Chain A"/>
    <property type="match status" value="1"/>
</dbReference>
<dbReference type="Gene3D" id="1.25.40.420">
    <property type="match status" value="1"/>
</dbReference>
<evidence type="ECO:0000256" key="3">
    <source>
        <dbReference type="ARBA" id="ARBA00011677"/>
    </source>
</evidence>
<sequence length="501" mass="57973">MDSITITVGNLTIRSNLQTLVNKSSYFANILKCGNSTNNITLCDFQEDAIYRVMQFINNDIIEIESTKDAESMIWHAKQLGVELLLNECQIYLLRVLRIYNCLEIYRITNINALSYIYNDVRNFILDNILLIYKDPDFIYLPKYIIIDLLSDDHLNVFNEDNVVKIIYTYISSDIYKDISDILPVIRWNYLSPEWLTDMEWKLGNVDKTIVHKKRCYCGIVTVNYNRDKGLMIISKHGSELETEFTFSIKTDIVDKFETVYFNKKIYIIGGVKQNGESSDQILSVDISTKRLTIEPSLNDKRIGAAATVINRRIYVIGGRDGSNYLNTVESWKPMDNKWRYEPSINYKRSSASAVSVNNTIFVTGGLFINDSNSMIVINNMEKLDIYKDKQWSIIEMPMARVYHGIDSTFGMLYLAGGLSVTKQYGKLERKNEISCYNPRTNKWFDISYTIYKRSISSLCKLNNVFYVFSKDIGYVEKYDGAWKLVHDHLPVIKALSTSPY</sequence>
<feature type="domain" description="BTB" evidence="11">
    <location>
        <begin position="2"/>
        <end position="66"/>
    </location>
</feature>
<keyword evidence="6" id="KW-0945">Host-virus interaction</keyword>
<evidence type="ECO:0000313" key="12">
    <source>
        <dbReference type="EMBL" id="AKU40559.1"/>
    </source>
</evidence>
<dbReference type="InterPro" id="IPR011333">
    <property type="entry name" value="SKP1/BTB/POZ_sf"/>
</dbReference>
<comment type="subunit">
    <text evidence="3">Interacts (via BTB domain) with host CUL3.</text>
</comment>
<dbReference type="SUPFAM" id="SSF54695">
    <property type="entry name" value="POZ domain"/>
    <property type="match status" value="1"/>
</dbReference>
<keyword evidence="9" id="KW-0833">Ubl conjugation pathway</keyword>
<dbReference type="Gene3D" id="2.120.10.80">
    <property type="entry name" value="Kelch-type beta propeller"/>
    <property type="match status" value="1"/>
</dbReference>
<evidence type="ECO:0000256" key="7">
    <source>
        <dbReference type="ARBA" id="ARBA00022662"/>
    </source>
</evidence>
<evidence type="ECO:0000256" key="6">
    <source>
        <dbReference type="ARBA" id="ARBA00022581"/>
    </source>
</evidence>
<reference evidence="13" key="1">
    <citation type="submission" date="2015-02" db="EMBL/GenBank/DDBJ databases">
        <title>Draft genome sequence for camelpox virus strain 0408151v.</title>
        <authorList>
            <person name="Knight B.M."/>
            <person name="Bortzner J."/>
            <person name="Roberts D."/>
            <person name="Lin D."/>
            <person name="Hari K."/>
            <person name="Winegar R.A."/>
        </authorList>
    </citation>
    <scope>NUCLEOTIDE SEQUENCE [LARGE SCALE GENOMIC DNA]</scope>
</reference>
<dbReference type="SMART" id="SM00875">
    <property type="entry name" value="BACK"/>
    <property type="match status" value="1"/>
</dbReference>
<dbReference type="SUPFAM" id="SSF117281">
    <property type="entry name" value="Kelch motif"/>
    <property type="match status" value="1"/>
</dbReference>
<dbReference type="Pfam" id="PF00651">
    <property type="entry name" value="BTB"/>
    <property type="match status" value="1"/>
</dbReference>
<gene>
    <name evidence="12" type="ORF">TT95_00201</name>
</gene>
<organism evidence="12 13">
    <name type="scientific">Camelpox virus</name>
    <dbReference type="NCBI Taxonomy" id="28873"/>
    <lineage>
        <taxon>Viruses</taxon>
        <taxon>Varidnaviria</taxon>
        <taxon>Bamfordvirae</taxon>
        <taxon>Nucleocytoviricota</taxon>
        <taxon>Pokkesviricetes</taxon>
        <taxon>Chitovirales</taxon>
        <taxon>Poxviridae</taxon>
        <taxon>Chordopoxvirinae</taxon>
        <taxon>Orthopoxvirus</taxon>
        <taxon>Orthopoxvirus camelpox</taxon>
    </lineage>
</organism>
<name>A0A0K1LDT9_9POXV</name>
<evidence type="ECO:0000313" key="13">
    <source>
        <dbReference type="Proteomes" id="UP000157591"/>
    </source>
</evidence>
<dbReference type="PROSITE" id="PS50097">
    <property type="entry name" value="BTB"/>
    <property type="match status" value="1"/>
</dbReference>
<dbReference type="InterPro" id="IPR015915">
    <property type="entry name" value="Kelch-typ_b-propeller"/>
</dbReference>
<comment type="subcellular location">
    <subcellularLocation>
        <location evidence="2">Host cytoplasm</location>
    </subcellularLocation>
</comment>
<keyword evidence="10" id="KW-1035">Host cytoplasm</keyword>
<keyword evidence="7" id="KW-1130">Modulation of host ubiquitin pathway by virus</keyword>
<dbReference type="Proteomes" id="UP000157591">
    <property type="component" value="Segment"/>
</dbReference>
<evidence type="ECO:0000256" key="4">
    <source>
        <dbReference type="ARBA" id="ARBA00022441"/>
    </source>
</evidence>
<dbReference type="Pfam" id="PF24681">
    <property type="entry name" value="Kelch_KLHDC2_KLHL20_DRC7"/>
    <property type="match status" value="1"/>
</dbReference>
<evidence type="ECO:0000256" key="10">
    <source>
        <dbReference type="ARBA" id="ARBA00023200"/>
    </source>
</evidence>
<keyword evidence="8" id="KW-0677">Repeat</keyword>
<dbReference type="EMBL" id="KP768318">
    <property type="protein sequence ID" value="AKU40559.1"/>
    <property type="molecule type" value="Genomic_DNA"/>
</dbReference>
<evidence type="ECO:0000259" key="11">
    <source>
        <dbReference type="PROSITE" id="PS50097"/>
    </source>
</evidence>
<proteinExistence type="predicted"/>
<evidence type="ECO:0000256" key="9">
    <source>
        <dbReference type="ARBA" id="ARBA00022786"/>
    </source>
</evidence>
<evidence type="ECO:0000256" key="5">
    <source>
        <dbReference type="ARBA" id="ARBA00022489"/>
    </source>
</evidence>
<keyword evidence="4" id="KW-0880">Kelch repeat</keyword>
<protein>
    <submittedName>
        <fullName evidence="12">Kelch repeat protein F3</fullName>
    </submittedName>
</protein>
<dbReference type="InterPro" id="IPR000210">
    <property type="entry name" value="BTB/POZ_dom"/>
</dbReference>
<dbReference type="PANTHER" id="PTHR45632">
    <property type="entry name" value="LD33804P"/>
    <property type="match status" value="1"/>
</dbReference>
<comment type="function">
    <text evidence="1">Probable substrate-specific adapter of CUL3-containing E3 ubiquitin-protein ligases which mediate the ubiquitination and subsequent proteasomal degradation of host target proteins.</text>
</comment>